<evidence type="ECO:0000313" key="2">
    <source>
        <dbReference type="EMBL" id="ADN08138.1"/>
    </source>
</evidence>
<dbReference type="Proteomes" id="UP000007803">
    <property type="component" value="Chromosome"/>
</dbReference>
<dbReference type="EMBL" id="CP002205">
    <property type="protein sequence ID" value="ADN08138.1"/>
    <property type="molecule type" value="Genomic_DNA"/>
</dbReference>
<dbReference type="Gene3D" id="3.90.1200.10">
    <property type="match status" value="1"/>
</dbReference>
<keyword evidence="2" id="KW-0808">Transferase</keyword>
<protein>
    <submittedName>
        <fullName evidence="2">Aminoglycoside phosphotransferase</fullName>
    </submittedName>
</protein>
<evidence type="ECO:0000259" key="1">
    <source>
        <dbReference type="Pfam" id="PF01636"/>
    </source>
</evidence>
<dbReference type="STRING" id="563040.Saut_0089"/>
<proteinExistence type="predicted"/>
<dbReference type="Gene3D" id="3.30.200.20">
    <property type="entry name" value="Phosphorylase Kinase, domain 1"/>
    <property type="match status" value="1"/>
</dbReference>
<sequence>MGVKTPITLQEANLLFPAYDFTQITPTKNGIIDTTYIINNATSAYILKKYERDISKKIQIDKTLLNLLSAHNLNVPKYLQENQEWYLYTKLSGEIPKNVQLYHIHALARFMAKFHNISKKITYTAPFLVSYEINKLLASVKKSHYAYYKKLSCLHNLDQKHDGFIHGDIFTDNTLFDKEKIAVFDFIDGGLGEFSFDTAIALLSFNPSNKRLHVNAFLRAYNQTSKKKISYDELQKQLKIAAKFYALLRISHDKKTKRAQELANFW</sequence>
<feature type="domain" description="Aminoglycoside phosphotransferase" evidence="1">
    <location>
        <begin position="24"/>
        <end position="222"/>
    </location>
</feature>
<dbReference type="KEGG" id="sua:Saut_0089"/>
<dbReference type="RefSeq" id="WP_013325894.1">
    <property type="nucleotide sequence ID" value="NC_014506.1"/>
</dbReference>
<gene>
    <name evidence="2" type="ordered locus">Saut_0089</name>
</gene>
<accession>E0USW1</accession>
<dbReference type="GO" id="GO:0016740">
    <property type="term" value="F:transferase activity"/>
    <property type="evidence" value="ECO:0007669"/>
    <property type="project" value="UniProtKB-KW"/>
</dbReference>
<dbReference type="eggNOG" id="COG2334">
    <property type="taxonomic scope" value="Bacteria"/>
</dbReference>
<name>E0USW1_SULAO</name>
<keyword evidence="3" id="KW-1185">Reference proteome</keyword>
<dbReference type="Pfam" id="PF01636">
    <property type="entry name" value="APH"/>
    <property type="match status" value="1"/>
</dbReference>
<dbReference type="SUPFAM" id="SSF56112">
    <property type="entry name" value="Protein kinase-like (PK-like)"/>
    <property type="match status" value="1"/>
</dbReference>
<dbReference type="InterPro" id="IPR011009">
    <property type="entry name" value="Kinase-like_dom_sf"/>
</dbReference>
<dbReference type="InterPro" id="IPR002575">
    <property type="entry name" value="Aminoglycoside_PTrfase"/>
</dbReference>
<dbReference type="OrthoDB" id="9777460at2"/>
<evidence type="ECO:0000313" key="3">
    <source>
        <dbReference type="Proteomes" id="UP000007803"/>
    </source>
</evidence>
<dbReference type="HOGENOM" id="CLU_1045552_0_0_7"/>
<organism evidence="2 3">
    <name type="scientific">Sulfurimonas autotrophica (strain ATCC BAA-671 / DSM 16294 / JCM 11897 / OK10)</name>
    <dbReference type="NCBI Taxonomy" id="563040"/>
    <lineage>
        <taxon>Bacteria</taxon>
        <taxon>Pseudomonadati</taxon>
        <taxon>Campylobacterota</taxon>
        <taxon>Epsilonproteobacteria</taxon>
        <taxon>Campylobacterales</taxon>
        <taxon>Sulfurimonadaceae</taxon>
        <taxon>Sulfurimonas</taxon>
    </lineage>
</organism>
<dbReference type="AlphaFoldDB" id="E0USW1"/>
<reference evidence="3" key="1">
    <citation type="journal article" date="2010" name="Stand. Genomic Sci.">
        <title>Complete genome sequence of Sulfurimonas autotrophica type strain (OK10).</title>
        <authorList>
            <person name="Sikorski J."/>
            <person name="Munk C."/>
            <person name="Lapidus A."/>
            <person name="Djao O."/>
            <person name="Lucas S."/>
            <person name="Glavina Del Rio T."/>
            <person name="Nolan M."/>
            <person name="Tice H."/>
            <person name="Han C."/>
            <person name="Cheng J."/>
            <person name="Tapia R."/>
            <person name="Goodwin L."/>
            <person name="Pitluck S."/>
            <person name="Liolios K."/>
            <person name="Ivanova N."/>
            <person name="Mavromatis K."/>
            <person name="Mikhailova N."/>
            <person name="Pati A."/>
            <person name="Sims D."/>
            <person name="Meincke L."/>
            <person name="Brettin T."/>
            <person name="Detter J."/>
            <person name="Chen A."/>
            <person name="Palaniappan K."/>
            <person name="Land M."/>
            <person name="Hauser L."/>
            <person name="Chang Y."/>
            <person name="Jeffries C."/>
            <person name="Rohde M."/>
            <person name="Lang E."/>
            <person name="Spring S."/>
            <person name="Goker M."/>
            <person name="Woyke T."/>
            <person name="Bristow J."/>
            <person name="Eisen J."/>
            <person name="Markowitz V."/>
            <person name="Hugenholtz P."/>
            <person name="Kyrpides N."/>
            <person name="Klenk H."/>
        </authorList>
    </citation>
    <scope>NUCLEOTIDE SEQUENCE [LARGE SCALE GENOMIC DNA]</scope>
    <source>
        <strain evidence="3">ATCC BAA-671 / DSM 16294 / JCM 11897 / OK10</strain>
    </source>
</reference>